<dbReference type="STRING" id="1670800.BSQ44_02870"/>
<evidence type="ECO:0000313" key="2">
    <source>
        <dbReference type="EMBL" id="APH70440.1"/>
    </source>
</evidence>
<dbReference type="EMBL" id="CP018171">
    <property type="protein sequence ID" value="APH70440.1"/>
    <property type="molecule type" value="Genomic_DNA"/>
</dbReference>
<dbReference type="SUPFAM" id="SSF55729">
    <property type="entry name" value="Acyl-CoA N-acyltransferases (Nat)"/>
    <property type="match status" value="1"/>
</dbReference>
<keyword evidence="2" id="KW-0808">Transferase</keyword>
<sequence>MDETEFACAPVIETERLILRALEARDHEAYATLWADPIVVRYTSRRPLTREESWIRLLRQVGHWRVLGFGFWAIEDRASGQLAGEAGFHDLRRDIEPAFDGTPEAGWLLGPEFHGQGLAREALAAIHAWGDAQLRSKTIVCIIHPDHESSLRVARYFGYRNAIAARYHDAPTLILTRQRPTDSQVRAG</sequence>
<proteinExistence type="predicted"/>
<keyword evidence="3" id="KW-1185">Reference proteome</keyword>
<gene>
    <name evidence="2" type="ORF">BSQ44_02870</name>
</gene>
<evidence type="ECO:0000313" key="3">
    <source>
        <dbReference type="Proteomes" id="UP000182840"/>
    </source>
</evidence>
<dbReference type="OrthoDB" id="6293260at2"/>
<dbReference type="InterPro" id="IPR016181">
    <property type="entry name" value="Acyl_CoA_acyltransferase"/>
</dbReference>
<dbReference type="InterPro" id="IPR051531">
    <property type="entry name" value="N-acetyltransferase"/>
</dbReference>
<dbReference type="Gene3D" id="3.40.630.30">
    <property type="match status" value="1"/>
</dbReference>
<accession>A0A1L3SM43</accession>
<name>A0A1L3SM43_9HYPH</name>
<dbReference type="GO" id="GO:0016747">
    <property type="term" value="F:acyltransferase activity, transferring groups other than amino-acyl groups"/>
    <property type="evidence" value="ECO:0007669"/>
    <property type="project" value="InterPro"/>
</dbReference>
<reference evidence="3" key="1">
    <citation type="submission" date="2016-11" db="EMBL/GenBank/DDBJ databases">
        <title>Mesorhizobium oceanicum sp. nov., isolated from deep seawater in South China Sea.</title>
        <authorList>
            <person name="Fu G.-Y."/>
        </authorList>
    </citation>
    <scope>NUCLEOTIDE SEQUENCE [LARGE SCALE GENOMIC DNA]</scope>
    <source>
        <strain evidence="3">B7</strain>
    </source>
</reference>
<dbReference type="PROSITE" id="PS51186">
    <property type="entry name" value="GNAT"/>
    <property type="match status" value="1"/>
</dbReference>
<dbReference type="Proteomes" id="UP000182840">
    <property type="component" value="Chromosome"/>
</dbReference>
<dbReference type="KEGG" id="meso:BSQ44_02870"/>
<dbReference type="InterPro" id="IPR000182">
    <property type="entry name" value="GNAT_dom"/>
</dbReference>
<dbReference type="PANTHER" id="PTHR43792:SF16">
    <property type="entry name" value="N-ACETYLTRANSFERASE DOMAIN-CONTAINING PROTEIN"/>
    <property type="match status" value="1"/>
</dbReference>
<dbReference type="RefSeq" id="WP_072601852.1">
    <property type="nucleotide sequence ID" value="NZ_CP018171.1"/>
</dbReference>
<feature type="domain" description="N-acetyltransferase" evidence="1">
    <location>
        <begin position="17"/>
        <end position="180"/>
    </location>
</feature>
<dbReference type="AlphaFoldDB" id="A0A1L3SM43"/>
<dbReference type="PANTHER" id="PTHR43792">
    <property type="entry name" value="GNAT FAMILY, PUTATIVE (AFU_ORTHOLOGUE AFUA_3G00765)-RELATED-RELATED"/>
    <property type="match status" value="1"/>
</dbReference>
<dbReference type="Pfam" id="PF13302">
    <property type="entry name" value="Acetyltransf_3"/>
    <property type="match status" value="1"/>
</dbReference>
<organism evidence="2 3">
    <name type="scientific">Aquibium oceanicum</name>
    <dbReference type="NCBI Taxonomy" id="1670800"/>
    <lineage>
        <taxon>Bacteria</taxon>
        <taxon>Pseudomonadati</taxon>
        <taxon>Pseudomonadota</taxon>
        <taxon>Alphaproteobacteria</taxon>
        <taxon>Hyphomicrobiales</taxon>
        <taxon>Phyllobacteriaceae</taxon>
        <taxon>Aquibium</taxon>
    </lineage>
</organism>
<evidence type="ECO:0000259" key="1">
    <source>
        <dbReference type="PROSITE" id="PS51186"/>
    </source>
</evidence>
<protein>
    <submittedName>
        <fullName evidence="2">GNAT family N-acetyltransferase</fullName>
    </submittedName>
</protein>